<evidence type="ECO:0000313" key="2">
    <source>
        <dbReference type="Proteomes" id="UP000589738"/>
    </source>
</evidence>
<sequence>MCNYIYKNKGRNNDGKTCYYSDKSKPQFLELPLDNEGYCIFHSRDKEFKSKNSFETYFEKLLSTISLVFKDTDKIFWKYDFVGFVFTEDLLLNNMEFNNSIDLSNSNFYGKFKLINISTSSINLMNSHFSDLVLFESVNIGFNIYGSNSIFDYSLSIKTSEFNGASYFENCIFNNPLNSPSCELSIKNSKIHSVTFENSSFTPRVAIDGNTLNQEVIFDKCNMLNEFLFENNVVNGLIGIRETEFLLPENLNNFYSGVTFGNNIINETGKILFRGKKPMDKMVKSEMAFYYKQTPKGLISFENFDLNTIYLDNKIKLLELEKENPNIVSISPSCSKYSCRTEDFIIETSEANQNFILDLTNVFCNYFKLIESTNLGVEIVEQKKDFVRYYYFTDEKLELEEFYIRIQKNEIKIWETLNNLSAIVKTAIVSQNTELLDCLIELDSWWKKLGLRIIQNKMNKYEVSNVLNSISIDKKTEEQVNLFIEQISNRINFSIHNNILITETMANINFNDNHGEVNINDFSQQYGLNVEQTSKLLEIVETVKKTPPDKKSTTLEELCKSWFPTIAATLSESIKPFVL</sequence>
<protein>
    <submittedName>
        <fullName evidence="1">Uncharacterized protein</fullName>
    </submittedName>
</protein>
<reference evidence="1 2" key="1">
    <citation type="submission" date="2020-08" db="EMBL/GenBank/DDBJ databases">
        <title>Functional genomics of gut bacteria from endangered species of beetles.</title>
        <authorList>
            <person name="Carlos-Shanley C."/>
        </authorList>
    </citation>
    <scope>NUCLEOTIDE SEQUENCE [LARGE SCALE GENOMIC DNA]</scope>
    <source>
        <strain evidence="1 2">S00136</strain>
    </source>
</reference>
<dbReference type="RefSeq" id="WP_184159665.1">
    <property type="nucleotide sequence ID" value="NZ_JACHLC010000001.1"/>
</dbReference>
<organism evidence="1 2">
    <name type="scientific">Chryseobacterium shigense</name>
    <dbReference type="NCBI Taxonomy" id="297244"/>
    <lineage>
        <taxon>Bacteria</taxon>
        <taxon>Pseudomonadati</taxon>
        <taxon>Bacteroidota</taxon>
        <taxon>Flavobacteriia</taxon>
        <taxon>Flavobacteriales</taxon>
        <taxon>Weeksellaceae</taxon>
        <taxon>Chryseobacterium group</taxon>
        <taxon>Chryseobacterium</taxon>
    </lineage>
</organism>
<evidence type="ECO:0000313" key="1">
    <source>
        <dbReference type="EMBL" id="MBB6370018.1"/>
    </source>
</evidence>
<dbReference type="AlphaFoldDB" id="A0A841N8X6"/>
<dbReference type="Proteomes" id="UP000589738">
    <property type="component" value="Unassembled WGS sequence"/>
</dbReference>
<name>A0A841N8X6_9FLAO</name>
<keyword evidence="2" id="KW-1185">Reference proteome</keyword>
<comment type="caution">
    <text evidence="1">The sequence shown here is derived from an EMBL/GenBank/DDBJ whole genome shotgun (WGS) entry which is preliminary data.</text>
</comment>
<proteinExistence type="predicted"/>
<dbReference type="EMBL" id="JACHLC010000001">
    <property type="protein sequence ID" value="MBB6370018.1"/>
    <property type="molecule type" value="Genomic_DNA"/>
</dbReference>
<accession>A0A841N8X6</accession>
<gene>
    <name evidence="1" type="ORF">HNP36_001071</name>
</gene>